<dbReference type="Proteomes" id="UP000234323">
    <property type="component" value="Unassembled WGS sequence"/>
</dbReference>
<proteinExistence type="predicted"/>
<gene>
    <name evidence="2" type="ORF">RhiirA4_511897</name>
</gene>
<dbReference type="VEuPathDB" id="FungiDB:RhiirA1_507084"/>
<protein>
    <submittedName>
        <fullName evidence="2">Uncharacterized protein</fullName>
    </submittedName>
</protein>
<name>A0A2I1GBF9_9GLOM</name>
<dbReference type="EMBL" id="LLXI01000290">
    <property type="protein sequence ID" value="PKY43964.1"/>
    <property type="molecule type" value="Genomic_DNA"/>
</dbReference>
<comment type="caution">
    <text evidence="2">The sequence shown here is derived from an EMBL/GenBank/DDBJ whole genome shotgun (WGS) entry which is preliminary data.</text>
</comment>
<evidence type="ECO:0000313" key="2">
    <source>
        <dbReference type="EMBL" id="PKY43964.1"/>
    </source>
</evidence>
<evidence type="ECO:0000256" key="1">
    <source>
        <dbReference type="SAM" id="MobiDB-lite"/>
    </source>
</evidence>
<dbReference type="VEuPathDB" id="FungiDB:FUN_008460"/>
<dbReference type="AlphaFoldDB" id="A0A2I1GBF9"/>
<feature type="region of interest" description="Disordered" evidence="1">
    <location>
        <begin position="700"/>
        <end position="731"/>
    </location>
</feature>
<accession>A0A2I1GBF9</accession>
<dbReference type="VEuPathDB" id="FungiDB:RhiirFUN_004703"/>
<reference evidence="2 3" key="1">
    <citation type="submission" date="2015-10" db="EMBL/GenBank/DDBJ databases">
        <title>Genome analyses suggest a sexual origin of heterokaryosis in a supposedly ancient asexual fungus.</title>
        <authorList>
            <person name="Ropars J."/>
            <person name="Sedzielewska K."/>
            <person name="Noel J."/>
            <person name="Charron P."/>
            <person name="Farinelli L."/>
            <person name="Marton T."/>
            <person name="Kruger M."/>
            <person name="Pelin A."/>
            <person name="Brachmann A."/>
            <person name="Corradi N."/>
        </authorList>
    </citation>
    <scope>NUCLEOTIDE SEQUENCE [LARGE SCALE GENOMIC DNA]</scope>
    <source>
        <strain evidence="2 3">A4</strain>
    </source>
</reference>
<sequence length="901" mass="104129">MEGNFDHLIQYNDDDTRRTPELINEGFISLNCVEGAVDFIEWSTKKGHVKSTNRIDDIIKLTSKGEEYVKQIEAGEIKDKSCWSWIMFCSEEGNSCQHECGGIGECKETCENYSLNNNIKNYRDMHLCKVRVISESKLLWLNKEKPLQIKITGTHLPANIITAHNSNISRLNLSRQVRDNIIISRRSDHRSANSVKSKLLTLFNGAEESELKEALKNQRQICSDKKLRAYLMRDDRRLKENAGPWTILHYLVIEILKLKGYVLFYQQPDLSHSEEEKHYYQLTLSNEFWLRNGKEFGQTCIGMDSKHDLNNDRAPILVFVIENNSGSGTPLAFGLSNRENQWTIKLSISAIKKNIPCNQDGCEHKWSYMDLSNGKGFERIRECNSFTWNPLVMIDKHRPSKIAITNVLRGSILCWFHIMQTIGENFNQLNIPWSLQYPLALAFKVIGRSRTEEESKELGLLYHDFVNSLKLSDNIKQKLITDLDRNWLCDEWRISFIDAGRILQNFECVMTTNNFTERLNRTIKANYTGIQTVVHFVERLYGIKLKRKNLTENTGQFQFEAGLATLFDMKSIEEQNCPKKLSSDKLQRLNHGRLYFLLGLVEPSNNANYFYIRKSDNSQILESPFNGKFVELDSEAINNLKPLFNKLEKKHFDNVNVMHREGFYLANILTDECMLCYDFIWNGPFRDVCGSIFLPKNNTSERNSDPFRPSELNKHNVSNKGAPPKAVVKPHKPSRILQAKNQTNSHNETLFASSEKRSTKRIRKTIRTAKEKVQTKEEVKKLAHNFTKANFTETQQFLPHYDANRLYYESSNFSTNSNVYFPTNELLIPPSPSISQPLYNSYTYFSASNQQPDPSNAFPTNLQIYEQLSMLNSPSFNTFSSINSISNNNNLPNIKDRNNLP</sequence>
<dbReference type="VEuPathDB" id="FungiDB:RhiirFUN_004702"/>
<evidence type="ECO:0000313" key="3">
    <source>
        <dbReference type="Proteomes" id="UP000234323"/>
    </source>
</evidence>
<keyword evidence="3" id="KW-1185">Reference proteome</keyword>
<organism evidence="2 3">
    <name type="scientific">Rhizophagus irregularis</name>
    <dbReference type="NCBI Taxonomy" id="588596"/>
    <lineage>
        <taxon>Eukaryota</taxon>
        <taxon>Fungi</taxon>
        <taxon>Fungi incertae sedis</taxon>
        <taxon>Mucoromycota</taxon>
        <taxon>Glomeromycotina</taxon>
        <taxon>Glomeromycetes</taxon>
        <taxon>Glomerales</taxon>
        <taxon>Glomeraceae</taxon>
        <taxon>Rhizophagus</taxon>
    </lineage>
</organism>